<proteinExistence type="predicted"/>
<organism evidence="2 4">
    <name type="scientific">Cucumis melo var. makuwa</name>
    <name type="common">Oriental melon</name>
    <dbReference type="NCBI Taxonomy" id="1194695"/>
    <lineage>
        <taxon>Eukaryota</taxon>
        <taxon>Viridiplantae</taxon>
        <taxon>Streptophyta</taxon>
        <taxon>Embryophyta</taxon>
        <taxon>Tracheophyta</taxon>
        <taxon>Spermatophyta</taxon>
        <taxon>Magnoliopsida</taxon>
        <taxon>eudicotyledons</taxon>
        <taxon>Gunneridae</taxon>
        <taxon>Pentapetalae</taxon>
        <taxon>rosids</taxon>
        <taxon>fabids</taxon>
        <taxon>Cucurbitales</taxon>
        <taxon>Cucurbitaceae</taxon>
        <taxon>Benincaseae</taxon>
        <taxon>Cucumis</taxon>
    </lineage>
</organism>
<dbReference type="EMBL" id="SSTE01006526">
    <property type="protein sequence ID" value="KAA0059140.1"/>
    <property type="molecule type" value="Genomic_DNA"/>
</dbReference>
<reference evidence="3 4" key="1">
    <citation type="submission" date="2019-08" db="EMBL/GenBank/DDBJ databases">
        <title>Draft genome sequences of two oriental melons (Cucumis melo L. var makuwa).</title>
        <authorList>
            <person name="Kwon S.-Y."/>
        </authorList>
    </citation>
    <scope>NUCLEOTIDE SEQUENCE [LARGE SCALE GENOMIC DNA]</scope>
    <source>
        <strain evidence="4">cv. Chang Bougi</strain>
        <strain evidence="3">cv. SW 3</strain>
        <tissue evidence="2">Leaf</tissue>
    </source>
</reference>
<protein>
    <submittedName>
        <fullName evidence="1 2">Mitochondrial protein</fullName>
    </submittedName>
</protein>
<evidence type="ECO:0000313" key="3">
    <source>
        <dbReference type="Proteomes" id="UP000321393"/>
    </source>
</evidence>
<evidence type="ECO:0000313" key="1">
    <source>
        <dbReference type="EMBL" id="KAA0059140.1"/>
    </source>
</evidence>
<dbReference type="EMBL" id="SSTD01005557">
    <property type="protein sequence ID" value="TYK21607.1"/>
    <property type="molecule type" value="Genomic_DNA"/>
</dbReference>
<dbReference type="Proteomes" id="UP000321947">
    <property type="component" value="Unassembled WGS sequence"/>
</dbReference>
<sequence length="92" mass="10718">MDVKSAFLNGYLEEEVYLEQPPGNCASMFEDLKKAMTQEFEMTDMRLMSYYIGIEVKQLEEGTLDYGLFYSSSKEFKLEGYYDSDWTGDPND</sequence>
<evidence type="ECO:0000313" key="4">
    <source>
        <dbReference type="Proteomes" id="UP000321947"/>
    </source>
</evidence>
<evidence type="ECO:0000313" key="2">
    <source>
        <dbReference type="EMBL" id="TYK21607.1"/>
    </source>
</evidence>
<dbReference type="AlphaFoldDB" id="A0A5D3DD56"/>
<name>A0A5D3DD56_CUCMM</name>
<comment type="caution">
    <text evidence="2">The sequence shown here is derived from an EMBL/GenBank/DDBJ whole genome shotgun (WGS) entry which is preliminary data.</text>
</comment>
<gene>
    <name evidence="2" type="ORF">E5676_scaffold150G00020</name>
    <name evidence="1" type="ORF">E6C27_scaffold430G00520</name>
</gene>
<accession>A0A5D3DD56</accession>
<dbReference type="OrthoDB" id="1747567at2759"/>
<dbReference type="Proteomes" id="UP000321393">
    <property type="component" value="Unassembled WGS sequence"/>
</dbReference>